<organism evidence="4 5">
    <name type="scientific">Aquipuribacter nitratireducens</name>
    <dbReference type="NCBI Taxonomy" id="650104"/>
    <lineage>
        <taxon>Bacteria</taxon>
        <taxon>Bacillati</taxon>
        <taxon>Actinomycetota</taxon>
        <taxon>Actinomycetes</taxon>
        <taxon>Micrococcales</taxon>
        <taxon>Intrasporangiaceae</taxon>
        <taxon>Aquipuribacter</taxon>
    </lineage>
</organism>
<dbReference type="Proteomes" id="UP001596122">
    <property type="component" value="Unassembled WGS sequence"/>
</dbReference>
<evidence type="ECO:0000313" key="4">
    <source>
        <dbReference type="EMBL" id="MFC5381909.1"/>
    </source>
</evidence>
<dbReference type="Gene3D" id="3.40.50.620">
    <property type="entry name" value="HUPs"/>
    <property type="match status" value="1"/>
</dbReference>
<feature type="domain" description="Cytidyltransferase-like" evidence="3">
    <location>
        <begin position="6"/>
        <end position="119"/>
    </location>
</feature>
<evidence type="ECO:0000256" key="2">
    <source>
        <dbReference type="ARBA" id="ARBA00022695"/>
    </source>
</evidence>
<comment type="caution">
    <text evidence="4">The sequence shown here is derived from an EMBL/GenBank/DDBJ whole genome shotgun (WGS) entry which is preliminary data.</text>
</comment>
<dbReference type="InterPro" id="IPR014729">
    <property type="entry name" value="Rossmann-like_a/b/a_fold"/>
</dbReference>
<dbReference type="Pfam" id="PF01467">
    <property type="entry name" value="CTP_transf_like"/>
    <property type="match status" value="1"/>
</dbReference>
<keyword evidence="5" id="KW-1185">Reference proteome</keyword>
<dbReference type="EMBL" id="JBHSLD010000013">
    <property type="protein sequence ID" value="MFC5381909.1"/>
    <property type="molecule type" value="Genomic_DNA"/>
</dbReference>
<reference evidence="5" key="1">
    <citation type="journal article" date="2019" name="Int. J. Syst. Evol. Microbiol.">
        <title>The Global Catalogue of Microorganisms (GCM) 10K type strain sequencing project: providing services to taxonomists for standard genome sequencing and annotation.</title>
        <authorList>
            <consortium name="The Broad Institute Genomics Platform"/>
            <consortium name="The Broad Institute Genome Sequencing Center for Infectious Disease"/>
            <person name="Wu L."/>
            <person name="Ma J."/>
        </authorList>
    </citation>
    <scope>NUCLEOTIDE SEQUENCE [LARGE SCALE GENOMIC DNA]</scope>
    <source>
        <strain evidence="5">CCUG 43114</strain>
    </source>
</reference>
<dbReference type="GO" id="GO:0016779">
    <property type="term" value="F:nucleotidyltransferase activity"/>
    <property type="evidence" value="ECO:0007669"/>
    <property type="project" value="UniProtKB-KW"/>
</dbReference>
<proteinExistence type="predicted"/>
<dbReference type="RefSeq" id="WP_340271021.1">
    <property type="nucleotide sequence ID" value="NZ_JBBEOG010000009.1"/>
</dbReference>
<evidence type="ECO:0000313" key="5">
    <source>
        <dbReference type="Proteomes" id="UP001596122"/>
    </source>
</evidence>
<dbReference type="PANTHER" id="PTHR43793:SF1">
    <property type="entry name" value="FAD SYNTHASE"/>
    <property type="match status" value="1"/>
</dbReference>
<sequence>MRVGFTSGVFDLFHVGHLNVLRRSRLDCDQLVVAVAEDDVATQLTGRRPAVPFAERLAVVRSMRPVDVAIGRMSTDVLDLWRQVRFDVYYKGGDWPGSPRGDALERAFADLPVEIVYFPYTRHTSSARLREVLGETGPAAPADA</sequence>
<name>A0ABW0GPM9_9MICO</name>
<dbReference type="InterPro" id="IPR050385">
    <property type="entry name" value="Archaeal_FAD_synthase"/>
</dbReference>
<evidence type="ECO:0000259" key="3">
    <source>
        <dbReference type="Pfam" id="PF01467"/>
    </source>
</evidence>
<keyword evidence="2 4" id="KW-0548">Nucleotidyltransferase</keyword>
<gene>
    <name evidence="4" type="ORF">ACFPJ6_14080</name>
</gene>
<dbReference type="PANTHER" id="PTHR43793">
    <property type="entry name" value="FAD SYNTHASE"/>
    <property type="match status" value="1"/>
</dbReference>
<evidence type="ECO:0000256" key="1">
    <source>
        <dbReference type="ARBA" id="ARBA00022679"/>
    </source>
</evidence>
<keyword evidence="1" id="KW-0808">Transferase</keyword>
<dbReference type="SUPFAM" id="SSF52374">
    <property type="entry name" value="Nucleotidylyl transferase"/>
    <property type="match status" value="1"/>
</dbReference>
<accession>A0ABW0GPM9</accession>
<dbReference type="NCBIfam" id="TIGR00125">
    <property type="entry name" value="cyt_tran_rel"/>
    <property type="match status" value="1"/>
</dbReference>
<protein>
    <submittedName>
        <fullName evidence="4">Adenylyltransferase/cytidyltransferase family protein</fullName>
    </submittedName>
</protein>
<dbReference type="InterPro" id="IPR004821">
    <property type="entry name" value="Cyt_trans-like"/>
</dbReference>